<protein>
    <recommendedName>
        <fullName evidence="3">Homing endonuclease LAGLIDADG domain-containing protein</fullName>
    </recommendedName>
</protein>
<evidence type="ECO:0000313" key="1">
    <source>
        <dbReference type="EMBL" id="MDZ5762409.1"/>
    </source>
</evidence>
<organism evidence="1 2">
    <name type="scientific">Candidatus Cyrtobacter comes</name>
    <dbReference type="NCBI Taxonomy" id="675776"/>
    <lineage>
        <taxon>Bacteria</taxon>
        <taxon>Pseudomonadati</taxon>
        <taxon>Pseudomonadota</taxon>
        <taxon>Alphaproteobacteria</taxon>
        <taxon>Rickettsiales</taxon>
        <taxon>Candidatus Midichloriaceae</taxon>
        <taxon>Candidatus Cyrtobacter</taxon>
    </lineage>
</organism>
<comment type="caution">
    <text evidence="1">The sequence shown here is derived from an EMBL/GenBank/DDBJ whole genome shotgun (WGS) entry which is preliminary data.</text>
</comment>
<evidence type="ECO:0000313" key="2">
    <source>
        <dbReference type="Proteomes" id="UP001293791"/>
    </source>
</evidence>
<proteinExistence type="predicted"/>
<accession>A0ABU5L8G8</accession>
<name>A0ABU5L8G8_9RICK</name>
<evidence type="ECO:0008006" key="3">
    <source>
        <dbReference type="Google" id="ProtNLM"/>
    </source>
</evidence>
<gene>
    <name evidence="1" type="ORF">Cyrtocomes_00789</name>
</gene>
<reference evidence="1 2" key="1">
    <citation type="submission" date="2023-02" db="EMBL/GenBank/DDBJ databases">
        <title>Host association and intracellularity evolved multiple times independently in the Rickettsiales.</title>
        <authorList>
            <person name="Castelli M."/>
            <person name="Nardi T."/>
            <person name="Gammuto L."/>
            <person name="Bellinzona G."/>
            <person name="Sabaneyeva E."/>
            <person name="Potekhin A."/>
            <person name="Serra V."/>
            <person name="Petroni G."/>
            <person name="Sassera D."/>
        </authorList>
    </citation>
    <scope>NUCLEOTIDE SEQUENCE [LARGE SCALE GENOMIC DNA]</scope>
    <source>
        <strain evidence="1 2">BOD18</strain>
    </source>
</reference>
<sequence>MAGYLNDADLARIKQELEGMGVHHRHGTVNISATGIITILSKSKKCVDEFRNGTLSVKYLMENFSPRNLFTIRSTILWAVDSGIIGIRDLGRLKLQDEELGMIIRVFSENQSNFFEFVKEQTQTIQELSSYLANIFNDQKFINFNGNISALHINSSHNAIEALGKCLGTVNKGCI</sequence>
<dbReference type="RefSeq" id="WP_322497877.1">
    <property type="nucleotide sequence ID" value="NZ_JARGYT010000045.1"/>
</dbReference>
<dbReference type="EMBL" id="JARGYT010000045">
    <property type="protein sequence ID" value="MDZ5762409.1"/>
    <property type="molecule type" value="Genomic_DNA"/>
</dbReference>
<dbReference type="Proteomes" id="UP001293791">
    <property type="component" value="Unassembled WGS sequence"/>
</dbReference>
<keyword evidence="2" id="KW-1185">Reference proteome</keyword>